<name>A0A8G2F9Q1_9BACT</name>
<dbReference type="NCBIfam" id="TIGR00043">
    <property type="entry name" value="rRNA maturation RNase YbeY"/>
    <property type="match status" value="1"/>
</dbReference>
<evidence type="ECO:0000313" key="8">
    <source>
        <dbReference type="EMBL" id="MEZ6851964.1"/>
    </source>
</evidence>
<comment type="function">
    <text evidence="7">Single strand-specific metallo-endoribonuclease involved in late-stage 70S ribosome quality control and in maturation of the 3' terminus of the 16S rRNA.</text>
</comment>
<evidence type="ECO:0000256" key="4">
    <source>
        <dbReference type="ARBA" id="ARBA00022759"/>
    </source>
</evidence>
<evidence type="ECO:0000313" key="10">
    <source>
        <dbReference type="Proteomes" id="UP000184001"/>
    </source>
</evidence>
<keyword evidence="7" id="KW-0698">rRNA processing</keyword>
<comment type="caution">
    <text evidence="9">The sequence shown here is derived from an EMBL/GenBank/DDBJ whole genome shotgun (WGS) entry which is preliminary data.</text>
</comment>
<evidence type="ECO:0000313" key="11">
    <source>
        <dbReference type="Proteomes" id="UP001568358"/>
    </source>
</evidence>
<dbReference type="PROSITE" id="PS01306">
    <property type="entry name" value="UPF0054"/>
    <property type="match status" value="1"/>
</dbReference>
<dbReference type="GO" id="GO:0004222">
    <property type="term" value="F:metalloendopeptidase activity"/>
    <property type="evidence" value="ECO:0007669"/>
    <property type="project" value="InterPro"/>
</dbReference>
<dbReference type="InterPro" id="IPR020549">
    <property type="entry name" value="YbeY_CS"/>
</dbReference>
<feature type="binding site" evidence="7">
    <location>
        <position position="110"/>
    </location>
    <ligand>
        <name>Zn(2+)</name>
        <dbReference type="ChEBI" id="CHEBI:29105"/>
        <note>catalytic</note>
    </ligand>
</feature>
<organism evidence="9 10">
    <name type="scientific">Halodesulfovibrio aestuarii</name>
    <dbReference type="NCBI Taxonomy" id="126333"/>
    <lineage>
        <taxon>Bacteria</taxon>
        <taxon>Pseudomonadati</taxon>
        <taxon>Thermodesulfobacteriota</taxon>
        <taxon>Desulfovibrionia</taxon>
        <taxon>Desulfovibrionales</taxon>
        <taxon>Desulfovibrionaceae</taxon>
        <taxon>Halodesulfovibrio</taxon>
    </lineage>
</organism>
<dbReference type="GO" id="GO:0008270">
    <property type="term" value="F:zinc ion binding"/>
    <property type="evidence" value="ECO:0007669"/>
    <property type="project" value="UniProtKB-UniRule"/>
</dbReference>
<protein>
    <recommendedName>
        <fullName evidence="7">Endoribonuclease YbeY</fullName>
        <ecNumber evidence="7">3.1.-.-</ecNumber>
    </recommendedName>
</protein>
<dbReference type="EMBL" id="FQZR01000002">
    <property type="protein sequence ID" value="SHI59256.1"/>
    <property type="molecule type" value="Genomic_DNA"/>
</dbReference>
<dbReference type="InterPro" id="IPR023091">
    <property type="entry name" value="MetalPrtase_cat_dom_sf_prd"/>
</dbReference>
<dbReference type="Gene3D" id="3.40.390.30">
    <property type="entry name" value="Metalloproteases ('zincins'), catalytic domain"/>
    <property type="match status" value="1"/>
</dbReference>
<comment type="cofactor">
    <cofactor evidence="7">
        <name>Zn(2+)</name>
        <dbReference type="ChEBI" id="CHEBI:29105"/>
    </cofactor>
    <text evidence="7">Binds 1 zinc ion.</text>
</comment>
<feature type="binding site" evidence="7">
    <location>
        <position position="120"/>
    </location>
    <ligand>
        <name>Zn(2+)</name>
        <dbReference type="ChEBI" id="CHEBI:29105"/>
        <note>catalytic</note>
    </ligand>
</feature>
<evidence type="ECO:0000256" key="1">
    <source>
        <dbReference type="ARBA" id="ARBA00010875"/>
    </source>
</evidence>
<reference evidence="8 11" key="2">
    <citation type="submission" date="2024-07" db="EMBL/GenBank/DDBJ databases">
        <title>Active virus-host system and metabolic interactions in a Lokiarchaeon culture.</title>
        <authorList>
            <person name="Ponce Toledo R.I."/>
            <person name="Rodrigues Oliveira T."/>
            <person name="Schleper C."/>
        </authorList>
    </citation>
    <scope>NUCLEOTIDE SEQUENCE [LARGE SCALE GENOMIC DNA]</scope>
    <source>
        <strain evidence="8 11">B35</strain>
    </source>
</reference>
<evidence type="ECO:0000256" key="5">
    <source>
        <dbReference type="ARBA" id="ARBA00022801"/>
    </source>
</evidence>
<keyword evidence="3 7" id="KW-0479">Metal-binding</keyword>
<dbReference type="GO" id="GO:0006364">
    <property type="term" value="P:rRNA processing"/>
    <property type="evidence" value="ECO:0007669"/>
    <property type="project" value="UniProtKB-UniRule"/>
</dbReference>
<keyword evidence="2 7" id="KW-0540">Nuclease</keyword>
<dbReference type="Proteomes" id="UP001568358">
    <property type="component" value="Unassembled WGS sequence"/>
</dbReference>
<accession>A0A8G2F9Q1</accession>
<keyword evidence="4 7" id="KW-0255">Endonuclease</keyword>
<evidence type="ECO:0000313" key="9">
    <source>
        <dbReference type="EMBL" id="SHI59256.1"/>
    </source>
</evidence>
<comment type="similarity">
    <text evidence="1 7">Belongs to the endoribonuclease YbeY family.</text>
</comment>
<dbReference type="GO" id="GO:0005737">
    <property type="term" value="C:cytoplasm"/>
    <property type="evidence" value="ECO:0007669"/>
    <property type="project" value="UniProtKB-SubCell"/>
</dbReference>
<evidence type="ECO:0000256" key="2">
    <source>
        <dbReference type="ARBA" id="ARBA00022722"/>
    </source>
</evidence>
<evidence type="ECO:0000256" key="3">
    <source>
        <dbReference type="ARBA" id="ARBA00022723"/>
    </source>
</evidence>
<dbReference type="EC" id="3.1.-.-" evidence="7"/>
<dbReference type="AlphaFoldDB" id="A0A8G2F9Q1"/>
<proteinExistence type="inferred from homology"/>
<keyword evidence="7" id="KW-0963">Cytoplasm</keyword>
<dbReference type="SUPFAM" id="SSF55486">
    <property type="entry name" value="Metalloproteases ('zincins'), catalytic domain"/>
    <property type="match status" value="1"/>
</dbReference>
<dbReference type="InterPro" id="IPR002036">
    <property type="entry name" value="YbeY"/>
</dbReference>
<dbReference type="HAMAP" id="MF_00009">
    <property type="entry name" value="Endoribonucl_YbeY"/>
    <property type="match status" value="1"/>
</dbReference>
<dbReference type="Proteomes" id="UP000184001">
    <property type="component" value="Unassembled WGS sequence"/>
</dbReference>
<feature type="binding site" evidence="7">
    <location>
        <position position="114"/>
    </location>
    <ligand>
        <name>Zn(2+)</name>
        <dbReference type="ChEBI" id="CHEBI:29105"/>
        <note>catalytic</note>
    </ligand>
</feature>
<dbReference type="RefSeq" id="WP_020001537.1">
    <property type="nucleotide sequence ID" value="NZ_CP192217.1"/>
</dbReference>
<keyword evidence="7" id="KW-0690">Ribosome biogenesis</keyword>
<comment type="subcellular location">
    <subcellularLocation>
        <location evidence="7">Cytoplasm</location>
    </subcellularLocation>
</comment>
<evidence type="ECO:0000256" key="7">
    <source>
        <dbReference type="HAMAP-Rule" id="MF_00009"/>
    </source>
</evidence>
<keyword evidence="11" id="KW-1185">Reference proteome</keyword>
<dbReference type="EMBL" id="JBFSOO010000001">
    <property type="protein sequence ID" value="MEZ6851964.1"/>
    <property type="molecule type" value="Genomic_DNA"/>
</dbReference>
<evidence type="ECO:0000256" key="6">
    <source>
        <dbReference type="ARBA" id="ARBA00022833"/>
    </source>
</evidence>
<dbReference type="GO" id="GO:0004521">
    <property type="term" value="F:RNA endonuclease activity"/>
    <property type="evidence" value="ECO:0007669"/>
    <property type="project" value="UniProtKB-UniRule"/>
</dbReference>
<gene>
    <name evidence="7 8" type="primary">ybeY</name>
    <name evidence="8" type="ORF">AB2Z07_00180</name>
    <name evidence="9" type="ORF">SAMN05660830_00400</name>
</gene>
<dbReference type="Pfam" id="PF02130">
    <property type="entry name" value="YbeY"/>
    <property type="match status" value="1"/>
</dbReference>
<keyword evidence="6 7" id="KW-0862">Zinc</keyword>
<reference evidence="9 10" key="1">
    <citation type="submission" date="2016-11" db="EMBL/GenBank/DDBJ databases">
        <authorList>
            <person name="Varghese N."/>
            <person name="Submissions S."/>
        </authorList>
    </citation>
    <scope>NUCLEOTIDE SEQUENCE [LARGE SCALE GENOMIC DNA]</scope>
    <source>
        <strain evidence="9 10">DSM 17919</strain>
    </source>
</reference>
<sequence length="140" mass="15273">MITVKKSQSVDWLLPFSCTELTRVMNAMLSAIGHEGKDVEINLVDDATVADLNSSFLQCDGPTNILSFPSTEDGSAQNIGWLALSMDTLERECFLYGQDRTEHALRLIAHGMLHLAGYDHGEEMFALTDVAVNAGLAATR</sequence>
<keyword evidence="5 7" id="KW-0378">Hydrolase</keyword>